<dbReference type="InterPro" id="IPR057666">
    <property type="entry name" value="DrpA_SLOG"/>
</dbReference>
<accession>A0AA89CEL2</accession>
<feature type="domain" description="Smf/DprA SLOG" evidence="2">
    <location>
        <begin position="83"/>
        <end position="291"/>
    </location>
</feature>
<dbReference type="RefSeq" id="WP_080747762.1">
    <property type="nucleotide sequence ID" value="NZ_KN150854.1"/>
</dbReference>
<dbReference type="EMBL" id="JPGD01000005">
    <property type="protein sequence ID" value="KGB99757.1"/>
    <property type="molecule type" value="Genomic_DNA"/>
</dbReference>
<evidence type="ECO:0000256" key="1">
    <source>
        <dbReference type="ARBA" id="ARBA00006525"/>
    </source>
</evidence>
<sequence length="314" mass="33525">MTNSDLSICVVAQLLLRACRMSPGSASALLLKAPVDQMVDELDLIEWCESQGVPRDKVGDEAALAFGRKSISETIEAGIEAVPITSDHYPIHLKLIEDAPPVIYSKGNSELLSAKPGVSVVGTRKASPNGLRIAERIASYFAERQWTIVSGLALGIDAAAHRGALGVSGATVAVLAHGLHHATPKANAHLANDILANGGAWVSEHPINVPALPEQFVQRNRIQIGLSAGSIIVEGEERSGTMTQAEFCLRNRRQLFAVLPEKADELRLVSKGPLILINRRGATPLRSRDDYESAANLMEVKRAMLASLPLTSSG</sequence>
<reference evidence="3 4" key="1">
    <citation type="submission" date="2014-06" db="EMBL/GenBank/DDBJ databases">
        <authorList>
            <person name="Bishop-Lilly K.A."/>
            <person name="Broomall S.M."/>
            <person name="Chain P.S."/>
            <person name="Chertkov O."/>
            <person name="Coyne S.R."/>
            <person name="Daligault H.E."/>
            <person name="Davenport K.W."/>
            <person name="Erkkila T."/>
            <person name="Frey K.G."/>
            <person name="Gibbons H.S."/>
            <person name="Gu W."/>
            <person name="Jaissle J."/>
            <person name="Johnson S.L."/>
            <person name="Koroleva G.I."/>
            <person name="Ladner J.T."/>
            <person name="Lo C.-C."/>
            <person name="Minogue T.D."/>
            <person name="Munk C."/>
            <person name="Palacios G.F."/>
            <person name="Redden C.L."/>
            <person name="Rosenzweig C.N."/>
            <person name="Scholz M.B."/>
            <person name="Teshima H."/>
            <person name="Xu Y."/>
        </authorList>
    </citation>
    <scope>NUCLEOTIDE SEQUENCE [LARGE SCALE GENOMIC DNA]</scope>
    <source>
        <strain evidence="3 4">DWS 37UF10B-2</strain>
    </source>
</reference>
<evidence type="ECO:0000313" key="3">
    <source>
        <dbReference type="EMBL" id="KGB99757.1"/>
    </source>
</evidence>
<dbReference type="SUPFAM" id="SSF102405">
    <property type="entry name" value="MCP/YpsA-like"/>
    <property type="match status" value="1"/>
</dbReference>
<dbReference type="PANTHER" id="PTHR43022">
    <property type="entry name" value="PROTEIN SMF"/>
    <property type="match status" value="1"/>
</dbReference>
<gene>
    <name evidence="3" type="ORF">DM43_3457</name>
</gene>
<dbReference type="GO" id="GO:0009294">
    <property type="term" value="P:DNA-mediated transformation"/>
    <property type="evidence" value="ECO:0007669"/>
    <property type="project" value="InterPro"/>
</dbReference>
<comment type="caution">
    <text evidence="3">The sequence shown here is derived from an EMBL/GenBank/DDBJ whole genome shotgun (WGS) entry which is preliminary data.</text>
</comment>
<organism evidence="3 4">
    <name type="scientific">Burkholderia cepacia</name>
    <name type="common">Pseudomonas cepacia</name>
    <dbReference type="NCBI Taxonomy" id="292"/>
    <lineage>
        <taxon>Bacteria</taxon>
        <taxon>Pseudomonadati</taxon>
        <taxon>Pseudomonadota</taxon>
        <taxon>Betaproteobacteria</taxon>
        <taxon>Burkholderiales</taxon>
        <taxon>Burkholderiaceae</taxon>
        <taxon>Burkholderia</taxon>
        <taxon>Burkholderia cepacia complex</taxon>
    </lineage>
</organism>
<dbReference type="PANTHER" id="PTHR43022:SF1">
    <property type="entry name" value="PROTEIN SMF"/>
    <property type="match status" value="1"/>
</dbReference>
<dbReference type="Pfam" id="PF02481">
    <property type="entry name" value="DNA_processg_A"/>
    <property type="match status" value="1"/>
</dbReference>
<protein>
    <submittedName>
        <fullName evidence="3">DNA recombination-mediator A family protein</fullName>
    </submittedName>
</protein>
<evidence type="ECO:0000313" key="4">
    <source>
        <dbReference type="Proteomes" id="UP000029575"/>
    </source>
</evidence>
<dbReference type="InterPro" id="IPR003488">
    <property type="entry name" value="DprA"/>
</dbReference>
<dbReference type="AlphaFoldDB" id="A0AA89CEL2"/>
<proteinExistence type="inferred from homology"/>
<name>A0AA89CEL2_BURCE</name>
<evidence type="ECO:0000259" key="2">
    <source>
        <dbReference type="Pfam" id="PF02481"/>
    </source>
</evidence>
<comment type="similarity">
    <text evidence="1">Belongs to the DprA/Smf family.</text>
</comment>
<dbReference type="Gene3D" id="3.40.50.450">
    <property type="match status" value="1"/>
</dbReference>
<dbReference type="Proteomes" id="UP000029575">
    <property type="component" value="Unassembled WGS sequence"/>
</dbReference>